<dbReference type="EMBL" id="LR778114">
    <property type="protein sequence ID" value="CAB1128252.1"/>
    <property type="molecule type" value="Genomic_DNA"/>
</dbReference>
<name>A0A6F8ZFL4_9FIRM</name>
<dbReference type="AlphaFoldDB" id="A0A6F8ZFL4"/>
<keyword evidence="4 9" id="KW-0812">Transmembrane</keyword>
<evidence type="ECO:0000256" key="1">
    <source>
        <dbReference type="ARBA" id="ARBA00004162"/>
    </source>
</evidence>
<dbReference type="GO" id="GO:0043953">
    <property type="term" value="P:protein transport by the Tat complex"/>
    <property type="evidence" value="ECO:0007669"/>
    <property type="project" value="UniProtKB-UniRule"/>
</dbReference>
<evidence type="ECO:0000256" key="4">
    <source>
        <dbReference type="ARBA" id="ARBA00022692"/>
    </source>
</evidence>
<sequence>MDIFSPVHIIILLVVALLIFGPKRLPEIGAGLGKSFREFKNAVNPNTYNPEPPSPPQPPVRPQEFDTTAVVKDQEPRP</sequence>
<dbReference type="KEGG" id="hfv:R50_0746"/>
<comment type="similarity">
    <text evidence="9">Belongs to the TatA/E family.</text>
</comment>
<dbReference type="NCBIfam" id="TIGR01411">
    <property type="entry name" value="tatAE"/>
    <property type="match status" value="1"/>
</dbReference>
<dbReference type="PANTHER" id="PTHR42982">
    <property type="entry name" value="SEC-INDEPENDENT PROTEIN TRANSLOCASE PROTEIN TATA"/>
    <property type="match status" value="1"/>
</dbReference>
<gene>
    <name evidence="9 11" type="primary">tatA</name>
    <name evidence="11" type="ORF">R50_0746</name>
</gene>
<keyword evidence="12" id="KW-1185">Reference proteome</keyword>
<keyword evidence="8 9" id="KW-0472">Membrane</keyword>
<evidence type="ECO:0000313" key="11">
    <source>
        <dbReference type="EMBL" id="CAB1128252.1"/>
    </source>
</evidence>
<evidence type="ECO:0000256" key="9">
    <source>
        <dbReference type="HAMAP-Rule" id="MF_00236"/>
    </source>
</evidence>
<evidence type="ECO:0000256" key="3">
    <source>
        <dbReference type="ARBA" id="ARBA00022475"/>
    </source>
</evidence>
<evidence type="ECO:0000256" key="5">
    <source>
        <dbReference type="ARBA" id="ARBA00022927"/>
    </source>
</evidence>
<feature type="transmembrane region" description="Helical" evidence="9">
    <location>
        <begin position="6"/>
        <end position="25"/>
    </location>
</feature>
<keyword evidence="5 9" id="KW-0653">Protein transport</keyword>
<dbReference type="GO" id="GO:0008320">
    <property type="term" value="F:protein transmembrane transporter activity"/>
    <property type="evidence" value="ECO:0007669"/>
    <property type="project" value="UniProtKB-UniRule"/>
</dbReference>
<evidence type="ECO:0000256" key="2">
    <source>
        <dbReference type="ARBA" id="ARBA00022448"/>
    </source>
</evidence>
<proteinExistence type="inferred from homology"/>
<dbReference type="HAMAP" id="MF_00236">
    <property type="entry name" value="TatA_E"/>
    <property type="match status" value="1"/>
</dbReference>
<protein>
    <recommendedName>
        <fullName evidence="9">Sec-independent protein translocase protein TatA</fullName>
    </recommendedName>
</protein>
<organism evidence="11 12">
    <name type="scientific">Candidatus Hydrogenisulfobacillus filiaventi</name>
    <dbReference type="NCBI Taxonomy" id="2707344"/>
    <lineage>
        <taxon>Bacteria</taxon>
        <taxon>Bacillati</taxon>
        <taxon>Bacillota</taxon>
        <taxon>Clostridia</taxon>
        <taxon>Eubacteriales</taxon>
        <taxon>Clostridiales Family XVII. Incertae Sedis</taxon>
        <taxon>Candidatus Hydrogenisulfobacillus</taxon>
    </lineage>
</organism>
<accession>A0A6F8ZFL4</accession>
<keyword evidence="2 9" id="KW-0813">Transport</keyword>
<keyword evidence="3 9" id="KW-1003">Cell membrane</keyword>
<dbReference type="InterPro" id="IPR006312">
    <property type="entry name" value="TatA/E"/>
</dbReference>
<dbReference type="PANTHER" id="PTHR42982:SF1">
    <property type="entry name" value="SEC-INDEPENDENT PROTEIN TRANSLOCASE PROTEIN TATA"/>
    <property type="match status" value="1"/>
</dbReference>
<comment type="function">
    <text evidence="9">Part of the twin-arginine translocation (Tat) system that transports large folded proteins containing a characteristic twin-arginine motif in their signal peptide across membranes. TatA could form the protein-conducting channel of the Tat system.</text>
</comment>
<keyword evidence="6 9" id="KW-1133">Transmembrane helix</keyword>
<evidence type="ECO:0000256" key="10">
    <source>
        <dbReference type="SAM" id="MobiDB-lite"/>
    </source>
</evidence>
<evidence type="ECO:0000256" key="7">
    <source>
        <dbReference type="ARBA" id="ARBA00023010"/>
    </source>
</evidence>
<evidence type="ECO:0000256" key="6">
    <source>
        <dbReference type="ARBA" id="ARBA00022989"/>
    </source>
</evidence>
<keyword evidence="7 9" id="KW-0811">Translocation</keyword>
<dbReference type="Pfam" id="PF02416">
    <property type="entry name" value="TatA_B_E"/>
    <property type="match status" value="1"/>
</dbReference>
<feature type="region of interest" description="Disordered" evidence="10">
    <location>
        <begin position="42"/>
        <end position="78"/>
    </location>
</feature>
<reference evidence="11 12" key="1">
    <citation type="submission" date="2020-02" db="EMBL/GenBank/DDBJ databases">
        <authorList>
            <person name="Hogendoorn C."/>
        </authorList>
    </citation>
    <scope>NUCLEOTIDE SEQUENCE [LARGE SCALE GENOMIC DNA]</scope>
    <source>
        <strain evidence="11">R501</strain>
    </source>
</reference>
<dbReference type="Gene3D" id="1.20.5.3310">
    <property type="match status" value="1"/>
</dbReference>
<comment type="subcellular location">
    <subcellularLocation>
        <location evidence="1 9">Cell membrane</location>
        <topology evidence="1 9">Single-pass membrane protein</topology>
    </subcellularLocation>
</comment>
<evidence type="ECO:0000313" key="12">
    <source>
        <dbReference type="Proteomes" id="UP000503399"/>
    </source>
</evidence>
<dbReference type="GO" id="GO:0033281">
    <property type="term" value="C:TAT protein transport complex"/>
    <property type="evidence" value="ECO:0007669"/>
    <property type="project" value="UniProtKB-UniRule"/>
</dbReference>
<dbReference type="InterPro" id="IPR003369">
    <property type="entry name" value="TatA/B/E"/>
</dbReference>
<feature type="compositionally biased region" description="Pro residues" evidence="10">
    <location>
        <begin position="50"/>
        <end position="61"/>
    </location>
</feature>
<evidence type="ECO:0000256" key="8">
    <source>
        <dbReference type="ARBA" id="ARBA00023136"/>
    </source>
</evidence>
<dbReference type="Proteomes" id="UP000503399">
    <property type="component" value="Chromosome"/>
</dbReference>
<comment type="subunit">
    <text evidence="9">Forms a complex with TatC.</text>
</comment>